<keyword evidence="6 9" id="KW-0812">Transmembrane</keyword>
<keyword evidence="7 9" id="KW-1133">Transmembrane helix</keyword>
<accession>A0A6S7BAX2</accession>
<dbReference type="Pfam" id="PF25994">
    <property type="entry name" value="HH_AprE"/>
    <property type="match status" value="1"/>
</dbReference>
<organism evidence="13 14">
    <name type="scientific">Achromobacter deleyi</name>
    <dbReference type="NCBI Taxonomy" id="1353891"/>
    <lineage>
        <taxon>Bacteria</taxon>
        <taxon>Pseudomonadati</taxon>
        <taxon>Pseudomonadota</taxon>
        <taxon>Betaproteobacteria</taxon>
        <taxon>Burkholderiales</taxon>
        <taxon>Alcaligenaceae</taxon>
        <taxon>Achromobacter</taxon>
    </lineage>
</organism>
<dbReference type="GO" id="GO:0015031">
    <property type="term" value="P:protein transport"/>
    <property type="evidence" value="ECO:0007669"/>
    <property type="project" value="InterPro"/>
</dbReference>
<dbReference type="InterPro" id="IPR010129">
    <property type="entry name" value="T1SS_HlyD"/>
</dbReference>
<dbReference type="EMBL" id="CADIJO010000009">
    <property type="protein sequence ID" value="CAB3706049.1"/>
    <property type="molecule type" value="Genomic_DNA"/>
</dbReference>
<dbReference type="NCBIfam" id="TIGR01843">
    <property type="entry name" value="type_I_hlyD"/>
    <property type="match status" value="1"/>
</dbReference>
<dbReference type="PANTHER" id="PTHR30386">
    <property type="entry name" value="MEMBRANE FUSION SUBUNIT OF EMRAB-TOLC MULTIDRUG EFFLUX PUMP"/>
    <property type="match status" value="1"/>
</dbReference>
<comment type="subcellular location">
    <subcellularLocation>
        <location evidence="1 9">Cell inner membrane</location>
        <topology evidence="1 9">Single-pass membrane protein</topology>
    </subcellularLocation>
</comment>
<evidence type="ECO:0000256" key="3">
    <source>
        <dbReference type="ARBA" id="ARBA00022448"/>
    </source>
</evidence>
<keyword evidence="3 9" id="KW-0813">Transport</keyword>
<evidence type="ECO:0000256" key="6">
    <source>
        <dbReference type="ARBA" id="ARBA00022692"/>
    </source>
</evidence>
<feature type="coiled-coil region" evidence="10">
    <location>
        <begin position="180"/>
        <end position="288"/>
    </location>
</feature>
<dbReference type="Proteomes" id="UP000494111">
    <property type="component" value="Unassembled WGS sequence"/>
</dbReference>
<sequence>MNRLGAQAAAGAGPKASAGLRLRRLLPRTVTGLVAMGMLVFLVWAAAFPLEVYVRGSGVVRVERHNILIQAQEGGVIRRMAVKEGDVVTAGTLLAEVENTNVDEAYAKSAATRAALLAKEYRLQREVAGQPMPPAPPADLLPAADVTAAALDEAYASELDTHRLRSAAQAQSESVLTAQMSQRDAEVRELDSQAADLQKEAALQEQQVRMIEPMVKSGAAAEGVLLQKRADLQRIRSALNQARARLPRVRAEHQEAESRLGQVRADFLSRARQDLNEAQMQLSRLGAEAVANSGRKDAARILAPGDGQVHRVIAPHEGMVIKPGGELLELSPTDVPLIAEVRVKPEDRDHIWVGMAGRVRISALSGAGRALPARVSVISPDAVSEPNGERYYVVSLSVDAGLTAQRVRPGMSVDAFLEAGQRTLLAYLAKPIYQAAETALSEPGGR</sequence>
<dbReference type="InterPro" id="IPR058781">
    <property type="entry name" value="HH_AprE-like"/>
</dbReference>
<evidence type="ECO:0000256" key="8">
    <source>
        <dbReference type="ARBA" id="ARBA00023136"/>
    </source>
</evidence>
<dbReference type="Gene3D" id="2.40.30.170">
    <property type="match status" value="1"/>
</dbReference>
<reference evidence="13 14" key="1">
    <citation type="submission" date="2020-04" db="EMBL/GenBank/DDBJ databases">
        <authorList>
            <person name="De Canck E."/>
        </authorList>
    </citation>
    <scope>NUCLEOTIDE SEQUENCE [LARGE SCALE GENOMIC DNA]</scope>
    <source>
        <strain evidence="13 14">LMG 3458</strain>
    </source>
</reference>
<dbReference type="Gene3D" id="2.40.50.100">
    <property type="match status" value="1"/>
</dbReference>
<dbReference type="InterPro" id="IPR050739">
    <property type="entry name" value="MFP"/>
</dbReference>
<evidence type="ECO:0000256" key="1">
    <source>
        <dbReference type="ARBA" id="ARBA00004377"/>
    </source>
</evidence>
<evidence type="ECO:0000256" key="7">
    <source>
        <dbReference type="ARBA" id="ARBA00022989"/>
    </source>
</evidence>
<dbReference type="RefSeq" id="WP_175193035.1">
    <property type="nucleotide sequence ID" value="NZ_CADIJO010000009.1"/>
</dbReference>
<dbReference type="PANTHER" id="PTHR30386:SF17">
    <property type="entry name" value="ALKALINE PROTEASE SECRETION PROTEIN APRE"/>
    <property type="match status" value="1"/>
</dbReference>
<feature type="transmembrane region" description="Helical" evidence="9">
    <location>
        <begin position="25"/>
        <end position="47"/>
    </location>
</feature>
<evidence type="ECO:0000256" key="5">
    <source>
        <dbReference type="ARBA" id="ARBA00022519"/>
    </source>
</evidence>
<name>A0A6S7BAX2_9BURK</name>
<evidence type="ECO:0000259" key="11">
    <source>
        <dbReference type="Pfam" id="PF25994"/>
    </source>
</evidence>
<feature type="domain" description="AprE-like long alpha-helical hairpin" evidence="11">
    <location>
        <begin position="106"/>
        <end position="288"/>
    </location>
</feature>
<evidence type="ECO:0000256" key="10">
    <source>
        <dbReference type="SAM" id="Coils"/>
    </source>
</evidence>
<evidence type="ECO:0000259" key="12">
    <source>
        <dbReference type="Pfam" id="PF26002"/>
    </source>
</evidence>
<evidence type="ECO:0000313" key="13">
    <source>
        <dbReference type="EMBL" id="CAB3706049.1"/>
    </source>
</evidence>
<evidence type="ECO:0000313" key="14">
    <source>
        <dbReference type="Proteomes" id="UP000494111"/>
    </source>
</evidence>
<keyword evidence="5 9" id="KW-0997">Cell inner membrane</keyword>
<keyword evidence="8 9" id="KW-0472">Membrane</keyword>
<dbReference type="InterPro" id="IPR058982">
    <property type="entry name" value="Beta-barrel_AprE"/>
</dbReference>
<keyword evidence="4 9" id="KW-1003">Cell membrane</keyword>
<feature type="domain" description="AprE-like beta-barrel" evidence="12">
    <location>
        <begin position="337"/>
        <end position="419"/>
    </location>
</feature>
<proteinExistence type="inferred from homology"/>
<protein>
    <recommendedName>
        <fullName evidence="9">Membrane fusion protein (MFP) family protein</fullName>
    </recommendedName>
</protein>
<dbReference type="AlphaFoldDB" id="A0A6S7BAX2"/>
<dbReference type="Pfam" id="PF26002">
    <property type="entry name" value="Beta-barrel_AprE"/>
    <property type="match status" value="1"/>
</dbReference>
<dbReference type="PRINTS" id="PR01490">
    <property type="entry name" value="RTXTOXIND"/>
</dbReference>
<comment type="similarity">
    <text evidence="2 9">Belongs to the membrane fusion protein (MFP) (TC 8.A.1) family.</text>
</comment>
<gene>
    <name evidence="13" type="primary">prsE_2</name>
    <name evidence="13" type="ORF">LMG3458_02931</name>
</gene>
<evidence type="ECO:0000256" key="4">
    <source>
        <dbReference type="ARBA" id="ARBA00022475"/>
    </source>
</evidence>
<dbReference type="GO" id="GO:0005886">
    <property type="term" value="C:plasma membrane"/>
    <property type="evidence" value="ECO:0007669"/>
    <property type="project" value="UniProtKB-SubCell"/>
</dbReference>
<evidence type="ECO:0000256" key="9">
    <source>
        <dbReference type="RuleBase" id="RU365093"/>
    </source>
</evidence>
<evidence type="ECO:0000256" key="2">
    <source>
        <dbReference type="ARBA" id="ARBA00009477"/>
    </source>
</evidence>
<keyword evidence="10" id="KW-0175">Coiled coil</keyword>